<feature type="domain" description="ParB-like N-terminal" evidence="3">
    <location>
        <begin position="69"/>
        <end position="160"/>
    </location>
</feature>
<dbReference type="Proteomes" id="UP000008207">
    <property type="component" value="Plasmid pMNOD02"/>
</dbReference>
<dbReference type="SUPFAM" id="SSF110849">
    <property type="entry name" value="ParB/Sulfiredoxin"/>
    <property type="match status" value="1"/>
</dbReference>
<dbReference type="InterPro" id="IPR004437">
    <property type="entry name" value="ParB/RepB/Spo0J"/>
</dbReference>
<dbReference type="NCBIfam" id="TIGR03454">
    <property type="entry name" value="partition_RepB"/>
    <property type="match status" value="1"/>
</dbReference>
<accession>B8IXJ3</accession>
<keyword evidence="5" id="KW-1185">Reference proteome</keyword>
<dbReference type="GO" id="GO:0005694">
    <property type="term" value="C:chromosome"/>
    <property type="evidence" value="ECO:0007669"/>
    <property type="project" value="TreeGrafter"/>
</dbReference>
<sequence length="347" mass="37920">MKRRDAIKNLYTAPPEPEKLAVANTRAVVENPPERVLAGPVRTMGLALGRLEEESRALQDALASGASVVELEPEHIESSFVRDRLEDSGTGYEEFRRSIAERGQEVPILVRPHPDKAGRYQVAYGHRRLRAVAELGRRVRALVRTMSDAELVVAQGIENSARQDLTYIEKALFARRLEDRGFERTVIMDALSTDKGELSKLISVARAIPEELVQTIGPAPKAGRRRWLALAELLSDAACAASALRMARDPDLAGLDSDTRFVRVLGAAAPRPAARERPTAWQSDGGVTRARISRAGSTVTLAIERDPAFGEFIASRLDDLYAAYRRDTDSSSASSGPGRDGSGVREN</sequence>
<dbReference type="InterPro" id="IPR037972">
    <property type="entry name" value="RepB_N"/>
</dbReference>
<dbReference type="GO" id="GO:0007059">
    <property type="term" value="P:chromosome segregation"/>
    <property type="evidence" value="ECO:0007669"/>
    <property type="project" value="TreeGrafter"/>
</dbReference>
<dbReference type="InterPro" id="IPR011111">
    <property type="entry name" value="Plasmid_RepB"/>
</dbReference>
<dbReference type="SMART" id="SM00470">
    <property type="entry name" value="ParB"/>
    <property type="match status" value="1"/>
</dbReference>
<dbReference type="InterPro" id="IPR050336">
    <property type="entry name" value="Chromosome_partition/occlusion"/>
</dbReference>
<gene>
    <name evidence="4" type="ordered locus">Mnod_7788</name>
</gene>
<dbReference type="RefSeq" id="WP_012631031.1">
    <property type="nucleotide sequence ID" value="NC_011887.1"/>
</dbReference>
<dbReference type="KEGG" id="mno:Mnod_7788"/>
<feature type="region of interest" description="Disordered" evidence="2">
    <location>
        <begin position="326"/>
        <end position="347"/>
    </location>
</feature>
<dbReference type="Pfam" id="PF02195">
    <property type="entry name" value="ParB_N"/>
    <property type="match status" value="1"/>
</dbReference>
<evidence type="ECO:0000259" key="3">
    <source>
        <dbReference type="SMART" id="SM00470"/>
    </source>
</evidence>
<dbReference type="EMBL" id="CP001351">
    <property type="protein sequence ID" value="ACL62825.1"/>
    <property type="molecule type" value="Genomic_DNA"/>
</dbReference>
<dbReference type="InterPro" id="IPR036086">
    <property type="entry name" value="ParB/Sulfiredoxin_sf"/>
</dbReference>
<evidence type="ECO:0000313" key="4">
    <source>
        <dbReference type="EMBL" id="ACL62825.1"/>
    </source>
</evidence>
<dbReference type="Pfam" id="PF07506">
    <property type="entry name" value="RepB"/>
    <property type="match status" value="1"/>
</dbReference>
<geneLocation type="plasmid" evidence="4 5">
    <name>pMNOD02</name>
</geneLocation>
<proteinExistence type="inferred from homology"/>
<dbReference type="SUPFAM" id="SSF109709">
    <property type="entry name" value="KorB DNA-binding domain-like"/>
    <property type="match status" value="1"/>
</dbReference>
<dbReference type="AlphaFoldDB" id="B8IXJ3"/>
<protein>
    <submittedName>
        <fullName evidence="4">Plasmid partitioning protein RepB</fullName>
    </submittedName>
</protein>
<dbReference type="HOGENOM" id="CLU_069128_1_0_5"/>
<comment type="similarity">
    <text evidence="1">Belongs to the ParB family.</text>
</comment>
<dbReference type="NCBIfam" id="TIGR00180">
    <property type="entry name" value="parB_part"/>
    <property type="match status" value="1"/>
</dbReference>
<dbReference type="PANTHER" id="PTHR33375:SF1">
    <property type="entry name" value="CHROMOSOME-PARTITIONING PROTEIN PARB-RELATED"/>
    <property type="match status" value="1"/>
</dbReference>
<dbReference type="PANTHER" id="PTHR33375">
    <property type="entry name" value="CHROMOSOME-PARTITIONING PROTEIN PARB-RELATED"/>
    <property type="match status" value="1"/>
</dbReference>
<dbReference type="InterPro" id="IPR017819">
    <property type="entry name" value="Plasmid_partition_RepB"/>
</dbReference>
<dbReference type="Gene3D" id="3.90.1530.30">
    <property type="match status" value="1"/>
</dbReference>
<dbReference type="Gene3D" id="1.10.10.2830">
    <property type="match status" value="1"/>
</dbReference>
<dbReference type="CDD" id="cd16405">
    <property type="entry name" value="RepB_like_N"/>
    <property type="match status" value="1"/>
</dbReference>
<dbReference type="GO" id="GO:0003677">
    <property type="term" value="F:DNA binding"/>
    <property type="evidence" value="ECO:0007669"/>
    <property type="project" value="InterPro"/>
</dbReference>
<evidence type="ECO:0000313" key="5">
    <source>
        <dbReference type="Proteomes" id="UP000008207"/>
    </source>
</evidence>
<keyword evidence="4" id="KW-0614">Plasmid</keyword>
<dbReference type="InterPro" id="IPR003115">
    <property type="entry name" value="ParB_N"/>
</dbReference>
<evidence type="ECO:0000256" key="2">
    <source>
        <dbReference type="SAM" id="MobiDB-lite"/>
    </source>
</evidence>
<name>B8IXJ3_METNO</name>
<reference evidence="5" key="1">
    <citation type="submission" date="2009-01" db="EMBL/GenBank/DDBJ databases">
        <title>Complete sequence of plasmid 2 of Methylobacterium nodulans ORS 2060.</title>
        <authorList>
            <consortium name="US DOE Joint Genome Institute"/>
            <person name="Lucas S."/>
            <person name="Copeland A."/>
            <person name="Lapidus A."/>
            <person name="Glavina del Rio T."/>
            <person name="Dalin E."/>
            <person name="Tice H."/>
            <person name="Bruce D."/>
            <person name="Goodwin L."/>
            <person name="Pitluck S."/>
            <person name="Sims D."/>
            <person name="Brettin T."/>
            <person name="Detter J.C."/>
            <person name="Han C."/>
            <person name="Larimer F."/>
            <person name="Land M."/>
            <person name="Hauser L."/>
            <person name="Kyrpides N."/>
            <person name="Ivanova N."/>
            <person name="Marx C.J."/>
            <person name="Richardson P."/>
        </authorList>
    </citation>
    <scope>NUCLEOTIDE SEQUENCE [LARGE SCALE GENOMIC DNA]</scope>
    <source>
        <strain evidence="5">LMG 21967 / CNCM I-2342 / ORS 2060</strain>
        <plasmid evidence="5">Plasmid pMNOD02</plasmid>
    </source>
</reference>
<evidence type="ECO:0000256" key="1">
    <source>
        <dbReference type="ARBA" id="ARBA00006295"/>
    </source>
</evidence>
<organism evidence="4 5">
    <name type="scientific">Methylobacterium nodulans (strain LMG 21967 / CNCM I-2342 / ORS 2060)</name>
    <dbReference type="NCBI Taxonomy" id="460265"/>
    <lineage>
        <taxon>Bacteria</taxon>
        <taxon>Pseudomonadati</taxon>
        <taxon>Pseudomonadota</taxon>
        <taxon>Alphaproteobacteria</taxon>
        <taxon>Hyphomicrobiales</taxon>
        <taxon>Methylobacteriaceae</taxon>
        <taxon>Methylobacterium</taxon>
    </lineage>
</organism>